<feature type="chain" id="PRO_5031289997" evidence="1">
    <location>
        <begin position="21"/>
        <end position="397"/>
    </location>
</feature>
<dbReference type="AlphaFoldDB" id="A0A7W8ZIW4"/>
<evidence type="ECO:0000256" key="1">
    <source>
        <dbReference type="SAM" id="SignalP"/>
    </source>
</evidence>
<gene>
    <name evidence="2" type="ORF">HDE68_000759</name>
</gene>
<accession>A0A7W8ZIW4</accession>
<dbReference type="RefSeq" id="WP_183879048.1">
    <property type="nucleotide sequence ID" value="NZ_JACHCE010000001.1"/>
</dbReference>
<proteinExistence type="predicted"/>
<sequence>MKKKILLIAFSLFTAFSVKAQLGFKLKPGASSITENVTQKIKIDQIKDLKNNVELSDEAFLYQIKQQDPNKFIITLKDINSDSTKKEDVYETLDIIQYNYKTTIKKQKNEARNNILHDLYTNSRQSNKKLLFPDSLIKRKSDSVILLGKQIVKLQVTTDSLYYLYVKDLMSFKSTNFGFGSLRSRAFFDLIYGNDGKRFNALGNAGVNFGNNTGSVYSEIVNGNLGLFRVSLGTMISNTGKETDADAKKEEAYQRLVTSGGNTVLNFEYPLAYLHSKNNQYNLISRLITRGTADFPEFGTKTEKWAGSGSFGLDLYADATTSNNNLRFFCNFNASKIYGTDVFKDNLGINKSNFTFGQLSLGLVFLQNFKISFIVATFSSEKGLQNRHIIAGGQVLR</sequence>
<comment type="caution">
    <text evidence="2">The sequence shown here is derived from an EMBL/GenBank/DDBJ whole genome shotgun (WGS) entry which is preliminary data.</text>
</comment>
<organism evidence="2 3">
    <name type="scientific">Pedobacter cryoconitis</name>
    <dbReference type="NCBI Taxonomy" id="188932"/>
    <lineage>
        <taxon>Bacteria</taxon>
        <taxon>Pseudomonadati</taxon>
        <taxon>Bacteroidota</taxon>
        <taxon>Sphingobacteriia</taxon>
        <taxon>Sphingobacteriales</taxon>
        <taxon>Sphingobacteriaceae</taxon>
        <taxon>Pedobacter</taxon>
    </lineage>
</organism>
<evidence type="ECO:0000313" key="2">
    <source>
        <dbReference type="EMBL" id="MBB5634874.1"/>
    </source>
</evidence>
<evidence type="ECO:0000313" key="3">
    <source>
        <dbReference type="Proteomes" id="UP000537204"/>
    </source>
</evidence>
<dbReference type="EMBL" id="JACHCE010000001">
    <property type="protein sequence ID" value="MBB5634874.1"/>
    <property type="molecule type" value="Genomic_DNA"/>
</dbReference>
<feature type="signal peptide" evidence="1">
    <location>
        <begin position="1"/>
        <end position="20"/>
    </location>
</feature>
<dbReference type="Proteomes" id="UP000537204">
    <property type="component" value="Unassembled WGS sequence"/>
</dbReference>
<name>A0A7W8ZIW4_9SPHI</name>
<keyword evidence="1" id="KW-0732">Signal</keyword>
<protein>
    <submittedName>
        <fullName evidence="2">Uncharacterized protein</fullName>
    </submittedName>
</protein>
<reference evidence="2 3" key="1">
    <citation type="submission" date="2020-08" db="EMBL/GenBank/DDBJ databases">
        <title>Genomic Encyclopedia of Type Strains, Phase IV (KMG-V): Genome sequencing to study the core and pangenomes of soil and plant-associated prokaryotes.</title>
        <authorList>
            <person name="Whitman W."/>
        </authorList>
    </citation>
    <scope>NUCLEOTIDE SEQUENCE [LARGE SCALE GENOMIC DNA]</scope>
    <source>
        <strain evidence="2 3">S3M1</strain>
    </source>
</reference>